<dbReference type="InterPro" id="IPR009430">
    <property type="entry name" value="GvpL/GvpF"/>
</dbReference>
<name>A0A1G8IJ61_9BACI</name>
<evidence type="ECO:0000313" key="5">
    <source>
        <dbReference type="Proteomes" id="UP000199017"/>
    </source>
</evidence>
<gene>
    <name evidence="4" type="ORF">SAMN05216352_105220</name>
</gene>
<comment type="subcellular location">
    <subcellularLocation>
        <location evidence="2">Gas vesicle</location>
    </subcellularLocation>
</comment>
<evidence type="ECO:0000256" key="1">
    <source>
        <dbReference type="ARBA" id="ARBA00022987"/>
    </source>
</evidence>
<dbReference type="Proteomes" id="UP000199017">
    <property type="component" value="Unassembled WGS sequence"/>
</dbReference>
<dbReference type="GO" id="GO:0031411">
    <property type="term" value="C:gas vesicle"/>
    <property type="evidence" value="ECO:0007669"/>
    <property type="project" value="UniProtKB-SubCell"/>
</dbReference>
<dbReference type="AlphaFoldDB" id="A0A1G8IJ61"/>
<comment type="similarity">
    <text evidence="3">Belongs to the gas vesicle GvpF/GvpL family.</text>
</comment>
<organism evidence="4 5">
    <name type="scientific">Alteribacillus bidgolensis</name>
    <dbReference type="NCBI Taxonomy" id="930129"/>
    <lineage>
        <taxon>Bacteria</taxon>
        <taxon>Bacillati</taxon>
        <taxon>Bacillota</taxon>
        <taxon>Bacilli</taxon>
        <taxon>Bacillales</taxon>
        <taxon>Bacillaceae</taxon>
        <taxon>Alteribacillus</taxon>
    </lineage>
</organism>
<dbReference type="EMBL" id="FNDU01000005">
    <property type="protein sequence ID" value="SDI18976.1"/>
    <property type="molecule type" value="Genomic_DNA"/>
</dbReference>
<dbReference type="PANTHER" id="PTHR36852:SF1">
    <property type="entry name" value="PROTEIN GVPL 2"/>
    <property type="match status" value="1"/>
</dbReference>
<dbReference type="GO" id="GO:0031412">
    <property type="term" value="P:gas vesicle organization"/>
    <property type="evidence" value="ECO:0007669"/>
    <property type="project" value="InterPro"/>
</dbReference>
<dbReference type="OrthoDB" id="144737at2"/>
<dbReference type="RefSeq" id="WP_091584601.1">
    <property type="nucleotide sequence ID" value="NZ_FNDU01000005.1"/>
</dbReference>
<dbReference type="Pfam" id="PF06386">
    <property type="entry name" value="GvpL_GvpF"/>
    <property type="match status" value="1"/>
</dbReference>
<proteinExistence type="inferred from homology"/>
<sequence>MAEELGCYLFCAIQTEGNQTFGSAALVGEERKVYTVHYKNYAMVVADAPIQVYEPSRKNAKAHQETIAKVMEEFTVVPMSFGTVLKTNEDVYLLLEQLEEQLKEIFPKVNNKIEVGLKVIGKKEWLYQEANQQSDIKKLKEKTKSKQESYYDQIQIGERAEYFVRGLHEKIENEIFSPLEEIAEASVSNEVISERMLLNASFLIDLEKEEKFDELVNELYEKWRDKTEFKYTGPWPAYNFIDIKLKAKSAT</sequence>
<protein>
    <submittedName>
        <fullName evidence="4">Gas vesicle synthesis protein GvpL/GvpF</fullName>
    </submittedName>
</protein>
<evidence type="ECO:0000256" key="3">
    <source>
        <dbReference type="ARBA" id="ARBA00035643"/>
    </source>
</evidence>
<evidence type="ECO:0000313" key="4">
    <source>
        <dbReference type="EMBL" id="SDI18976.1"/>
    </source>
</evidence>
<dbReference type="STRING" id="930129.SAMN05216352_105220"/>
<accession>A0A1G8IJ61</accession>
<dbReference type="PANTHER" id="PTHR36852">
    <property type="entry name" value="PROTEIN GVPL 2"/>
    <property type="match status" value="1"/>
</dbReference>
<evidence type="ECO:0000256" key="2">
    <source>
        <dbReference type="ARBA" id="ARBA00035108"/>
    </source>
</evidence>
<reference evidence="4 5" key="1">
    <citation type="submission" date="2016-10" db="EMBL/GenBank/DDBJ databases">
        <authorList>
            <person name="de Groot N.N."/>
        </authorList>
    </citation>
    <scope>NUCLEOTIDE SEQUENCE [LARGE SCALE GENOMIC DNA]</scope>
    <source>
        <strain evidence="5">P4B,CCM 7963,CECT 7998,DSM 25260,IBRC-M 10614,KCTC 13821</strain>
    </source>
</reference>
<keyword evidence="1" id="KW-0304">Gas vesicle</keyword>
<keyword evidence="5" id="KW-1185">Reference proteome</keyword>